<dbReference type="Proteomes" id="UP000712600">
    <property type="component" value="Unassembled WGS sequence"/>
</dbReference>
<dbReference type="Gene3D" id="1.10.510.10">
    <property type="entry name" value="Transferase(Phosphotransferase) domain 1"/>
    <property type="match status" value="1"/>
</dbReference>
<dbReference type="InterPro" id="IPR001245">
    <property type="entry name" value="Ser-Thr/Tyr_kinase_cat_dom"/>
</dbReference>
<dbReference type="EMBL" id="QGKX02001290">
    <property type="protein sequence ID" value="KAF3537761.1"/>
    <property type="molecule type" value="Genomic_DNA"/>
</dbReference>
<evidence type="ECO:0000313" key="5">
    <source>
        <dbReference type="Proteomes" id="UP000712600"/>
    </source>
</evidence>
<evidence type="ECO:0000256" key="1">
    <source>
        <dbReference type="ARBA" id="ARBA00022741"/>
    </source>
</evidence>
<dbReference type="GO" id="GO:0004672">
    <property type="term" value="F:protein kinase activity"/>
    <property type="evidence" value="ECO:0007669"/>
    <property type="project" value="InterPro"/>
</dbReference>
<keyword evidence="2" id="KW-0067">ATP-binding</keyword>
<dbReference type="InterPro" id="IPR050528">
    <property type="entry name" value="L-type_Lectin-RKs"/>
</dbReference>
<evidence type="ECO:0000313" key="4">
    <source>
        <dbReference type="EMBL" id="KAF3537761.1"/>
    </source>
</evidence>
<dbReference type="InterPro" id="IPR000719">
    <property type="entry name" value="Prot_kinase_dom"/>
</dbReference>
<feature type="domain" description="Protein kinase" evidence="3">
    <location>
        <begin position="1"/>
        <end position="184"/>
    </location>
</feature>
<dbReference type="InterPro" id="IPR011009">
    <property type="entry name" value="Kinase-like_dom_sf"/>
</dbReference>
<dbReference type="GO" id="GO:0051707">
    <property type="term" value="P:response to other organism"/>
    <property type="evidence" value="ECO:0007669"/>
    <property type="project" value="UniProtKB-ARBA"/>
</dbReference>
<comment type="caution">
    <text evidence="4">The sequence shown here is derived from an EMBL/GenBank/DDBJ whole genome shotgun (WGS) entry which is preliminary data.</text>
</comment>
<dbReference type="PROSITE" id="PS50011">
    <property type="entry name" value="PROTEIN_KINASE_DOM"/>
    <property type="match status" value="1"/>
</dbReference>
<dbReference type="GO" id="GO:0005524">
    <property type="term" value="F:ATP binding"/>
    <property type="evidence" value="ECO:0007669"/>
    <property type="project" value="UniProtKB-KW"/>
</dbReference>
<dbReference type="AlphaFoldDB" id="A0A8S9Q9L5"/>
<dbReference type="Pfam" id="PF07714">
    <property type="entry name" value="PK_Tyr_Ser-Thr"/>
    <property type="match status" value="1"/>
</dbReference>
<proteinExistence type="predicted"/>
<sequence>MSCGGGVITPIPGEYGQNSGKARFPFKYCTTCSMDGLALGARFAHSKPTFRTLSTSFDENSANLEYACPTGAVGTIGYMAPEIIDMVASTGTDVYAFGVFMLEVTCGRRPVEPQLQCEKRVLVKWVCECWKREYLLDAVDPRLGDDFLPEEVEMVMKLGLLCSNIMPESRPTMEHVVLYLNNSLPLPDVSPYTVGFSSHSSVLIDAASLVASRSWFEDYGDSLPETAAIGTKQWVTLQPVLTTMETSTRTDVYSFDAFMLEVTCGRIPLYPKIPAEKRFI</sequence>
<evidence type="ECO:0000256" key="2">
    <source>
        <dbReference type="ARBA" id="ARBA00022840"/>
    </source>
</evidence>
<organism evidence="4 5">
    <name type="scientific">Brassica cretica</name>
    <name type="common">Mustard</name>
    <dbReference type="NCBI Taxonomy" id="69181"/>
    <lineage>
        <taxon>Eukaryota</taxon>
        <taxon>Viridiplantae</taxon>
        <taxon>Streptophyta</taxon>
        <taxon>Embryophyta</taxon>
        <taxon>Tracheophyta</taxon>
        <taxon>Spermatophyta</taxon>
        <taxon>Magnoliopsida</taxon>
        <taxon>eudicotyledons</taxon>
        <taxon>Gunneridae</taxon>
        <taxon>Pentapetalae</taxon>
        <taxon>rosids</taxon>
        <taxon>malvids</taxon>
        <taxon>Brassicales</taxon>
        <taxon>Brassicaceae</taxon>
        <taxon>Brassiceae</taxon>
        <taxon>Brassica</taxon>
    </lineage>
</organism>
<dbReference type="SUPFAM" id="SSF56112">
    <property type="entry name" value="Protein kinase-like (PK-like)"/>
    <property type="match status" value="1"/>
</dbReference>
<gene>
    <name evidence="4" type="ORF">F2Q69_00019256</name>
</gene>
<protein>
    <recommendedName>
        <fullName evidence="3">Protein kinase domain-containing protein</fullName>
    </recommendedName>
</protein>
<dbReference type="PANTHER" id="PTHR27007">
    <property type="match status" value="1"/>
</dbReference>
<keyword evidence="1" id="KW-0547">Nucleotide-binding</keyword>
<accession>A0A8S9Q9L5</accession>
<name>A0A8S9Q9L5_BRACR</name>
<reference evidence="4" key="1">
    <citation type="submission" date="2019-12" db="EMBL/GenBank/DDBJ databases">
        <title>Genome sequencing and annotation of Brassica cretica.</title>
        <authorList>
            <person name="Studholme D.J."/>
            <person name="Sarris P."/>
        </authorList>
    </citation>
    <scope>NUCLEOTIDE SEQUENCE</scope>
    <source>
        <strain evidence="4">PFS-109/04</strain>
        <tissue evidence="4">Leaf</tissue>
    </source>
</reference>
<evidence type="ECO:0000259" key="3">
    <source>
        <dbReference type="PROSITE" id="PS50011"/>
    </source>
</evidence>